<reference evidence="2" key="1">
    <citation type="submission" date="2022-11" db="UniProtKB">
        <authorList>
            <consortium name="WormBaseParasite"/>
        </authorList>
    </citation>
    <scope>IDENTIFICATION</scope>
</reference>
<dbReference type="Proteomes" id="UP000887565">
    <property type="component" value="Unplaced"/>
</dbReference>
<proteinExistence type="predicted"/>
<evidence type="ECO:0000313" key="1">
    <source>
        <dbReference type="Proteomes" id="UP000887565"/>
    </source>
</evidence>
<protein>
    <submittedName>
        <fullName evidence="2">Uncharacterized protein</fullName>
    </submittedName>
</protein>
<dbReference type="AlphaFoldDB" id="A0A915J569"/>
<organism evidence="1 2">
    <name type="scientific">Romanomermis culicivorax</name>
    <name type="common">Nematode worm</name>
    <dbReference type="NCBI Taxonomy" id="13658"/>
    <lineage>
        <taxon>Eukaryota</taxon>
        <taxon>Metazoa</taxon>
        <taxon>Ecdysozoa</taxon>
        <taxon>Nematoda</taxon>
        <taxon>Enoplea</taxon>
        <taxon>Dorylaimia</taxon>
        <taxon>Mermithida</taxon>
        <taxon>Mermithoidea</taxon>
        <taxon>Mermithidae</taxon>
        <taxon>Romanomermis</taxon>
    </lineage>
</organism>
<keyword evidence="1" id="KW-1185">Reference proteome</keyword>
<sequence>MKRGLDRFGFTISGGCPDPKIPAVDNSIQDPYRKKKMGTTIWLRNAVHYENDERESREAVSMNGSFRKACILFDKREGGIGNQALETLISVPCQKYDRLLGSDGYLTTHDSPDYHKMALIQMIEFEQRIEKPEAFVVNILNKKRAELIQKNREFLVPIVKSVVFLGQCGLVTLTVSKSLQSTDNDLIGVMSQISQESLGRQSVCLDYHDDKKHWTHPP</sequence>
<name>A0A915J569_ROMCU</name>
<accession>A0A915J569</accession>
<evidence type="ECO:0000313" key="2">
    <source>
        <dbReference type="WBParaSite" id="nRc.2.0.1.t21290-RA"/>
    </source>
</evidence>
<dbReference type="WBParaSite" id="nRc.2.0.1.t21290-RA">
    <property type="protein sequence ID" value="nRc.2.0.1.t21290-RA"/>
    <property type="gene ID" value="nRc.2.0.1.g21290"/>
</dbReference>